<gene>
    <name evidence="8" type="ORF">VitviT2T_018361</name>
</gene>
<evidence type="ECO:0000256" key="4">
    <source>
        <dbReference type="ARBA" id="ARBA00022759"/>
    </source>
</evidence>
<protein>
    <recommendedName>
        <fullName evidence="7">Reverse transcriptase RNase H-like domain-containing protein</fullName>
    </recommendedName>
</protein>
<proteinExistence type="predicted"/>
<evidence type="ECO:0000256" key="1">
    <source>
        <dbReference type="ARBA" id="ARBA00022679"/>
    </source>
</evidence>
<dbReference type="Pfam" id="PF17917">
    <property type="entry name" value="RT_RNaseH"/>
    <property type="match status" value="1"/>
</dbReference>
<evidence type="ECO:0000256" key="3">
    <source>
        <dbReference type="ARBA" id="ARBA00022722"/>
    </source>
</evidence>
<dbReference type="PANTHER" id="PTHR34072">
    <property type="entry name" value="ENZYMATIC POLYPROTEIN-RELATED"/>
    <property type="match status" value="1"/>
</dbReference>
<dbReference type="InterPro" id="IPR043502">
    <property type="entry name" value="DNA/RNA_pol_sf"/>
</dbReference>
<evidence type="ECO:0000256" key="5">
    <source>
        <dbReference type="ARBA" id="ARBA00022801"/>
    </source>
</evidence>
<dbReference type="EMBL" id="CP126659">
    <property type="protein sequence ID" value="WJZ99958.1"/>
    <property type="molecule type" value="Genomic_DNA"/>
</dbReference>
<dbReference type="InterPro" id="IPR043128">
    <property type="entry name" value="Rev_trsase/Diguanyl_cyclase"/>
</dbReference>
<name>A0ABY9CX35_VITVI</name>
<dbReference type="Proteomes" id="UP001227230">
    <property type="component" value="Chromosome 12"/>
</dbReference>
<dbReference type="Gene3D" id="3.30.70.270">
    <property type="match status" value="2"/>
</dbReference>
<evidence type="ECO:0000256" key="2">
    <source>
        <dbReference type="ARBA" id="ARBA00022695"/>
    </source>
</evidence>
<keyword evidence="2" id="KW-0548">Nucleotidyltransferase</keyword>
<keyword evidence="5" id="KW-0378">Hydrolase</keyword>
<keyword evidence="6" id="KW-0695">RNA-directed DNA polymerase</keyword>
<accession>A0ABY9CX35</accession>
<keyword evidence="1" id="KW-0808">Transferase</keyword>
<dbReference type="CDD" id="cd09274">
    <property type="entry name" value="RNase_HI_RT_Ty3"/>
    <property type="match status" value="1"/>
</dbReference>
<keyword evidence="9" id="KW-1185">Reference proteome</keyword>
<evidence type="ECO:0000256" key="6">
    <source>
        <dbReference type="ARBA" id="ARBA00022918"/>
    </source>
</evidence>
<dbReference type="InterPro" id="IPR041373">
    <property type="entry name" value="RT_RNaseH"/>
</dbReference>
<evidence type="ECO:0000259" key="7">
    <source>
        <dbReference type="Pfam" id="PF17917"/>
    </source>
</evidence>
<dbReference type="SUPFAM" id="SSF56672">
    <property type="entry name" value="DNA/RNA polymerases"/>
    <property type="match status" value="1"/>
</dbReference>
<sequence>MEVFMDDITIYGGTFEECLVNLEAVLNRCIEKDLVLNWEKCHFMVHQGIVLGHIISEKGIEVDKAKVELIVKLPSPTTVKGVRQFLGHVGFYRRFIKDFPKLSKPLCELLAKDAKFIWDERCQKSFDQLKQFLTTTPIVRAPNWQLPFEVMCDASDFAIGAVLGQREDGKPYVIYYASKTLNEAQRNYTTIEKELLVVVFALDKFRAYLVGSFIIVFTDHSALKYLLTKQDAKARLIRWILLLQEFDLQIRDKKGVENVVVDHLSRFLFASPPCIPDLLMAKDFKASVLHVSELSIALPWIPNNSPQSHIALVIKKLSKHQNLTQID</sequence>
<evidence type="ECO:0000313" key="8">
    <source>
        <dbReference type="EMBL" id="WJZ99958.1"/>
    </source>
</evidence>
<feature type="domain" description="Reverse transcriptase RNase H-like" evidence="7">
    <location>
        <begin position="145"/>
        <end position="246"/>
    </location>
</feature>
<dbReference type="PANTHER" id="PTHR34072:SF57">
    <property type="entry name" value="RNA-DIRECTED DNA POLYMERASE"/>
    <property type="match status" value="1"/>
</dbReference>
<keyword evidence="3" id="KW-0540">Nuclease</keyword>
<reference evidence="8 9" key="1">
    <citation type="journal article" date="2023" name="Hortic Res">
        <title>The complete reference genome for grapevine (Vitis vinifera L.) genetics and breeding.</title>
        <authorList>
            <person name="Shi X."/>
            <person name="Cao S."/>
            <person name="Wang X."/>
            <person name="Huang S."/>
            <person name="Wang Y."/>
            <person name="Liu Z."/>
            <person name="Liu W."/>
            <person name="Leng X."/>
            <person name="Peng Y."/>
            <person name="Wang N."/>
            <person name="Wang Y."/>
            <person name="Ma Z."/>
            <person name="Xu X."/>
            <person name="Zhang F."/>
            <person name="Xue H."/>
            <person name="Zhong H."/>
            <person name="Wang Y."/>
            <person name="Zhang K."/>
            <person name="Velt A."/>
            <person name="Avia K."/>
            <person name="Holtgrawe D."/>
            <person name="Grimplet J."/>
            <person name="Matus J.T."/>
            <person name="Ware D."/>
            <person name="Wu X."/>
            <person name="Wang H."/>
            <person name="Liu C."/>
            <person name="Fang Y."/>
            <person name="Rustenholz C."/>
            <person name="Cheng Z."/>
            <person name="Xiao H."/>
            <person name="Zhou Y."/>
        </authorList>
    </citation>
    <scope>NUCLEOTIDE SEQUENCE [LARGE SCALE GENOMIC DNA]</scope>
    <source>
        <strain evidence="9">cv. Pinot noir / PN40024</strain>
        <tissue evidence="8">Leaf</tissue>
    </source>
</reference>
<evidence type="ECO:0000313" key="9">
    <source>
        <dbReference type="Proteomes" id="UP001227230"/>
    </source>
</evidence>
<keyword evidence="4" id="KW-0255">Endonuclease</keyword>
<organism evidence="8 9">
    <name type="scientific">Vitis vinifera</name>
    <name type="common">Grape</name>
    <dbReference type="NCBI Taxonomy" id="29760"/>
    <lineage>
        <taxon>Eukaryota</taxon>
        <taxon>Viridiplantae</taxon>
        <taxon>Streptophyta</taxon>
        <taxon>Embryophyta</taxon>
        <taxon>Tracheophyta</taxon>
        <taxon>Spermatophyta</taxon>
        <taxon>Magnoliopsida</taxon>
        <taxon>eudicotyledons</taxon>
        <taxon>Gunneridae</taxon>
        <taxon>Pentapetalae</taxon>
        <taxon>rosids</taxon>
        <taxon>Vitales</taxon>
        <taxon>Vitaceae</taxon>
        <taxon>Viteae</taxon>
        <taxon>Vitis</taxon>
    </lineage>
</organism>